<dbReference type="Proteomes" id="UP000756132">
    <property type="component" value="Chromosome 13"/>
</dbReference>
<evidence type="ECO:0000313" key="7">
    <source>
        <dbReference type="Proteomes" id="UP000756132"/>
    </source>
</evidence>
<dbReference type="InterPro" id="IPR036259">
    <property type="entry name" value="MFS_trans_sf"/>
</dbReference>
<name>A0A9Q8PMP0_PASFU</name>
<dbReference type="AlphaFoldDB" id="A0A9Q8PMP0"/>
<dbReference type="GO" id="GO:0022857">
    <property type="term" value="F:transmembrane transporter activity"/>
    <property type="evidence" value="ECO:0007669"/>
    <property type="project" value="TreeGrafter"/>
</dbReference>
<keyword evidence="3 5" id="KW-1133">Transmembrane helix</keyword>
<evidence type="ECO:0000256" key="3">
    <source>
        <dbReference type="ARBA" id="ARBA00022989"/>
    </source>
</evidence>
<evidence type="ECO:0000256" key="2">
    <source>
        <dbReference type="ARBA" id="ARBA00022692"/>
    </source>
</evidence>
<dbReference type="GO" id="GO:0005886">
    <property type="term" value="C:plasma membrane"/>
    <property type="evidence" value="ECO:0007669"/>
    <property type="project" value="TreeGrafter"/>
</dbReference>
<feature type="transmembrane region" description="Helical" evidence="5">
    <location>
        <begin position="118"/>
        <end position="135"/>
    </location>
</feature>
<dbReference type="SUPFAM" id="SSF103473">
    <property type="entry name" value="MFS general substrate transporter"/>
    <property type="match status" value="1"/>
</dbReference>
<dbReference type="EMBL" id="CP090175">
    <property type="protein sequence ID" value="UJO25365.1"/>
    <property type="molecule type" value="Genomic_DNA"/>
</dbReference>
<organism evidence="6 7">
    <name type="scientific">Passalora fulva</name>
    <name type="common">Tomato leaf mold</name>
    <name type="synonym">Cladosporium fulvum</name>
    <dbReference type="NCBI Taxonomy" id="5499"/>
    <lineage>
        <taxon>Eukaryota</taxon>
        <taxon>Fungi</taxon>
        <taxon>Dikarya</taxon>
        <taxon>Ascomycota</taxon>
        <taxon>Pezizomycotina</taxon>
        <taxon>Dothideomycetes</taxon>
        <taxon>Dothideomycetidae</taxon>
        <taxon>Mycosphaerellales</taxon>
        <taxon>Mycosphaerellaceae</taxon>
        <taxon>Fulvia</taxon>
    </lineage>
</organism>
<keyword evidence="7" id="KW-1185">Reference proteome</keyword>
<evidence type="ECO:0000256" key="5">
    <source>
        <dbReference type="SAM" id="Phobius"/>
    </source>
</evidence>
<dbReference type="Gene3D" id="1.20.1250.20">
    <property type="entry name" value="MFS general substrate transporter like domains"/>
    <property type="match status" value="1"/>
</dbReference>
<proteinExistence type="predicted"/>
<dbReference type="GeneID" id="71994379"/>
<dbReference type="PANTHER" id="PTHR23502:SF181">
    <property type="entry name" value="MAJOR FACILITATOR SUPERFAMILY (MFS) PROFILE DOMAIN-CONTAINING PROTEIN"/>
    <property type="match status" value="1"/>
</dbReference>
<dbReference type="KEGG" id="ffu:CLAFUR5_14501"/>
<dbReference type="CDD" id="cd06174">
    <property type="entry name" value="MFS"/>
    <property type="match status" value="1"/>
</dbReference>
<evidence type="ECO:0000313" key="6">
    <source>
        <dbReference type="EMBL" id="UJO25365.1"/>
    </source>
</evidence>
<evidence type="ECO:0000256" key="1">
    <source>
        <dbReference type="ARBA" id="ARBA00004141"/>
    </source>
</evidence>
<keyword evidence="2 5" id="KW-0812">Transmembrane</keyword>
<reference evidence="6" key="2">
    <citation type="journal article" date="2022" name="Microb. Genom.">
        <title>A chromosome-scale genome assembly of the tomato pathogen Cladosporium fulvum reveals a compartmentalized genome architecture and the presence of a dispensable chromosome.</title>
        <authorList>
            <person name="Zaccaron A.Z."/>
            <person name="Chen L.H."/>
            <person name="Samaras A."/>
            <person name="Stergiopoulos I."/>
        </authorList>
    </citation>
    <scope>NUCLEOTIDE SEQUENCE</scope>
    <source>
        <strain evidence="6">Race5_Kim</strain>
    </source>
</reference>
<feature type="transmembrane region" description="Helical" evidence="5">
    <location>
        <begin position="50"/>
        <end position="71"/>
    </location>
</feature>
<feature type="transmembrane region" description="Helical" evidence="5">
    <location>
        <begin position="91"/>
        <end position="111"/>
    </location>
</feature>
<comment type="subcellular location">
    <subcellularLocation>
        <location evidence="1">Membrane</location>
        <topology evidence="1">Multi-pass membrane protein</topology>
    </subcellularLocation>
</comment>
<evidence type="ECO:0000256" key="4">
    <source>
        <dbReference type="ARBA" id="ARBA00023136"/>
    </source>
</evidence>
<protein>
    <submittedName>
        <fullName evidence="6">Uncharacterized protein</fullName>
    </submittedName>
</protein>
<sequence length="171" mass="19650">MKFRSLRDLDNTGDTVLLRDTSNDGLLILHPTPNSHDPDDPLRWPKWQKYICFFSVCSFAFLTNYAIGGLAPAFYPLSIEFDKTMTQTSELLIWPILISGVFNFLWVPLALYIGKRPVFVFSTLLLAVAYLWGALAKSFESLLLVQHHRRLRGIRKRSSFSIDRERCLLPA</sequence>
<accession>A0A9Q8PMP0</accession>
<reference evidence="6" key="1">
    <citation type="submission" date="2021-12" db="EMBL/GenBank/DDBJ databases">
        <authorList>
            <person name="Zaccaron A."/>
            <person name="Stergiopoulos I."/>
        </authorList>
    </citation>
    <scope>NUCLEOTIDE SEQUENCE</scope>
    <source>
        <strain evidence="6">Race5_Kim</strain>
    </source>
</reference>
<keyword evidence="4 5" id="KW-0472">Membrane</keyword>
<dbReference type="RefSeq" id="XP_047769731.1">
    <property type="nucleotide sequence ID" value="XM_047913649.1"/>
</dbReference>
<dbReference type="OrthoDB" id="268400at2759"/>
<dbReference type="PANTHER" id="PTHR23502">
    <property type="entry name" value="MAJOR FACILITATOR SUPERFAMILY"/>
    <property type="match status" value="1"/>
</dbReference>
<gene>
    <name evidence="6" type="ORF">CLAFUR5_14501</name>
</gene>